<sequence length="289" mass="32234">MKKLLLLGCIPLLLAACKGKTNKDAPDSNAESTASATAKVSTTRTALPTLITLNGILLNDADRLVMDFISNSSIYKSPTNIWFSKNYLTKLKQLLEKEGADGIRIYFAKFNNGHNIILASTRKTGERDTHRDYFEHTDPFLQTAEAKGVVDYTGKYGATLYDPNMKCPDDDNCNISYNHYLKCSEAGERVRNFTNDKIATTSEWFDIGLLSHLMNELETNAVADGIRIYYARKIDADKTHGFVIVTTRPSAANKNIHEDYYTCSSPIIRVDNGEQCPTNCNGVTWPPQP</sequence>
<accession>A0ABW2ZJR6</accession>
<reference evidence="2" key="1">
    <citation type="journal article" date="2019" name="Int. J. Syst. Evol. Microbiol.">
        <title>The Global Catalogue of Microorganisms (GCM) 10K type strain sequencing project: providing services to taxonomists for standard genome sequencing and annotation.</title>
        <authorList>
            <consortium name="The Broad Institute Genomics Platform"/>
            <consortium name="The Broad Institute Genome Sequencing Center for Infectious Disease"/>
            <person name="Wu L."/>
            <person name="Ma J."/>
        </authorList>
    </citation>
    <scope>NUCLEOTIDE SEQUENCE [LARGE SCALE GENOMIC DNA]</scope>
    <source>
        <strain evidence="2">CCUG 60742</strain>
    </source>
</reference>
<keyword evidence="2" id="KW-1185">Reference proteome</keyword>
<gene>
    <name evidence="1" type="ORF">ACFQZI_16625</name>
</gene>
<dbReference type="PROSITE" id="PS51257">
    <property type="entry name" value="PROKAR_LIPOPROTEIN"/>
    <property type="match status" value="1"/>
</dbReference>
<proteinExistence type="predicted"/>
<dbReference type="Proteomes" id="UP001597073">
    <property type="component" value="Unassembled WGS sequence"/>
</dbReference>
<protein>
    <submittedName>
        <fullName evidence="1">Uncharacterized protein</fullName>
    </submittedName>
</protein>
<evidence type="ECO:0000313" key="1">
    <source>
        <dbReference type="EMBL" id="MFD0766488.1"/>
    </source>
</evidence>
<comment type="caution">
    <text evidence="1">The sequence shown here is derived from an EMBL/GenBank/DDBJ whole genome shotgun (WGS) entry which is preliminary data.</text>
</comment>
<dbReference type="EMBL" id="JBHTIA010000012">
    <property type="protein sequence ID" value="MFD0766488.1"/>
    <property type="molecule type" value="Genomic_DNA"/>
</dbReference>
<organism evidence="1 2">
    <name type="scientific">Mucilaginibacter lutimaris</name>
    <dbReference type="NCBI Taxonomy" id="931629"/>
    <lineage>
        <taxon>Bacteria</taxon>
        <taxon>Pseudomonadati</taxon>
        <taxon>Bacteroidota</taxon>
        <taxon>Sphingobacteriia</taxon>
        <taxon>Sphingobacteriales</taxon>
        <taxon>Sphingobacteriaceae</taxon>
        <taxon>Mucilaginibacter</taxon>
    </lineage>
</organism>
<evidence type="ECO:0000313" key="2">
    <source>
        <dbReference type="Proteomes" id="UP001597073"/>
    </source>
</evidence>
<name>A0ABW2ZJR6_9SPHI</name>
<dbReference type="RefSeq" id="WP_377144470.1">
    <property type="nucleotide sequence ID" value="NZ_JBHTIA010000012.1"/>
</dbReference>